<organism evidence="3 4">
    <name type="scientific">Thermus scotoductus</name>
    <dbReference type="NCBI Taxonomy" id="37636"/>
    <lineage>
        <taxon>Bacteria</taxon>
        <taxon>Thermotogati</taxon>
        <taxon>Deinococcota</taxon>
        <taxon>Deinococci</taxon>
        <taxon>Thermales</taxon>
        <taxon>Thermaceae</taxon>
        <taxon>Thermus</taxon>
    </lineage>
</organism>
<evidence type="ECO:0000259" key="2">
    <source>
        <dbReference type="Pfam" id="PF14535"/>
    </source>
</evidence>
<dbReference type="PANTHER" id="PTHR43845:SF1">
    <property type="entry name" value="BLR5969 PROTEIN"/>
    <property type="match status" value="1"/>
</dbReference>
<protein>
    <submittedName>
        <fullName evidence="3">CoA ligase</fullName>
    </submittedName>
</protein>
<dbReference type="EMBL" id="PEMW01000476">
    <property type="protein sequence ID" value="RTI47835.1"/>
    <property type="molecule type" value="Genomic_DNA"/>
</dbReference>
<dbReference type="InterPro" id="IPR000873">
    <property type="entry name" value="AMP-dep_synth/lig_dom"/>
</dbReference>
<reference evidence="3 4" key="1">
    <citation type="journal article" date="2019" name="Extremophiles">
        <title>Biogeography of thermophiles and predominance of Thermus scotoductus in domestic water heaters.</title>
        <authorList>
            <person name="Wilpiszeski R.L."/>
            <person name="Zhang Z."/>
            <person name="House C.H."/>
        </authorList>
    </citation>
    <scope>NUCLEOTIDE SEQUENCE [LARGE SCALE GENOMIC DNA]</scope>
    <source>
        <strain evidence="3 4">1_S1</strain>
    </source>
</reference>
<feature type="domain" description="AMP-dependent ligase C-terminal" evidence="2">
    <location>
        <begin position="337"/>
        <end position="427"/>
    </location>
</feature>
<feature type="domain" description="AMP-dependent synthetase/ligase" evidence="1">
    <location>
        <begin position="94"/>
        <end position="286"/>
    </location>
</feature>
<name>A0A430V9N8_THESC</name>
<evidence type="ECO:0000313" key="4">
    <source>
        <dbReference type="Proteomes" id="UP000287467"/>
    </source>
</evidence>
<dbReference type="RefSeq" id="WP_126248952.1">
    <property type="nucleotide sequence ID" value="NZ_PEMW01000476.1"/>
</dbReference>
<sequence length="432" mass="48095">MPAYFEPEVETLSRHQLEELQLGRLQAQVERLYRESPFFREKWQGLSLDLKALEDLARFPVVTKDELREEQRLHPPLGRYTVAPRETWQEYHPSSGTTGYPVGTVWSRQDTENIASVTARTLFGFGLRPGDVLLNGFSYGLWVAGMAVHYAATKLGLFVLPAGSGQTERHLELMARFRPKALTATPSFGLYLAEALQERGLQSSLRLGAFGGEAGTENPATRRRLEEALGIRAYDYYGLAEMGPTFAAECEMQAGLHFAEDHYLVEVVDPISKEPLPEGQMGVLVLTHLTREATPLVRYFTGDLARITKEPCPCGRTHLRAVGGILGRVDDLVVYRGAKFYPGQVEEVVRSFPELSSEYRIEVVEEGGMVRRVTVVVEARAEAQGQVEGLANALKQRLREALAVTPEVRLEPPGTLERTAFKAKRVVRLAGA</sequence>
<dbReference type="GO" id="GO:0010124">
    <property type="term" value="P:phenylacetate catabolic process"/>
    <property type="evidence" value="ECO:0007669"/>
    <property type="project" value="InterPro"/>
</dbReference>
<dbReference type="SUPFAM" id="SSF56801">
    <property type="entry name" value="Acetyl-CoA synthetase-like"/>
    <property type="match status" value="1"/>
</dbReference>
<dbReference type="AlphaFoldDB" id="A0A430V9N8"/>
<keyword evidence="3" id="KW-0436">Ligase</keyword>
<dbReference type="Pfam" id="PF14535">
    <property type="entry name" value="AMP-binding_C_2"/>
    <property type="match status" value="1"/>
</dbReference>
<dbReference type="InterPro" id="IPR045851">
    <property type="entry name" value="AMP-bd_C_sf"/>
</dbReference>
<proteinExistence type="predicted"/>
<dbReference type="Pfam" id="PF00501">
    <property type="entry name" value="AMP-binding"/>
    <property type="match status" value="1"/>
</dbReference>
<dbReference type="Gene3D" id="3.40.50.12780">
    <property type="entry name" value="N-terminal domain of ligase-like"/>
    <property type="match status" value="1"/>
</dbReference>
<dbReference type="CDD" id="cd05913">
    <property type="entry name" value="PaaK"/>
    <property type="match status" value="1"/>
</dbReference>
<accession>A0A430V9N8</accession>
<dbReference type="GO" id="GO:0047475">
    <property type="term" value="F:phenylacetate-CoA ligase activity"/>
    <property type="evidence" value="ECO:0007669"/>
    <property type="project" value="InterPro"/>
</dbReference>
<gene>
    <name evidence="3" type="ORF">CSW14_13615</name>
</gene>
<dbReference type="InterPro" id="IPR042099">
    <property type="entry name" value="ANL_N_sf"/>
</dbReference>
<dbReference type="PANTHER" id="PTHR43845">
    <property type="entry name" value="BLR5969 PROTEIN"/>
    <property type="match status" value="1"/>
</dbReference>
<evidence type="ECO:0000259" key="1">
    <source>
        <dbReference type="Pfam" id="PF00501"/>
    </source>
</evidence>
<comment type="caution">
    <text evidence="3">The sequence shown here is derived from an EMBL/GenBank/DDBJ whole genome shotgun (WGS) entry which is preliminary data.</text>
</comment>
<dbReference type="InterPro" id="IPR028154">
    <property type="entry name" value="AMP-dep_Lig_C"/>
</dbReference>
<dbReference type="InterPro" id="IPR011880">
    <property type="entry name" value="PA_CoA_ligase"/>
</dbReference>
<dbReference type="Gene3D" id="3.30.300.30">
    <property type="match status" value="1"/>
</dbReference>
<evidence type="ECO:0000313" key="3">
    <source>
        <dbReference type="EMBL" id="RTI47835.1"/>
    </source>
</evidence>
<dbReference type="Proteomes" id="UP000287467">
    <property type="component" value="Unassembled WGS sequence"/>
</dbReference>